<dbReference type="Gene3D" id="3.30.450.20">
    <property type="entry name" value="PAS domain"/>
    <property type="match status" value="1"/>
</dbReference>
<dbReference type="RefSeq" id="WP_175310292.1">
    <property type="nucleotide sequence ID" value="NZ_CBCRYR010000050.1"/>
</dbReference>
<comment type="caution">
    <text evidence="5">The sequence shown here is derived from an EMBL/GenBank/DDBJ whole genome shotgun (WGS) entry which is preliminary data.</text>
</comment>
<evidence type="ECO:0000313" key="6">
    <source>
        <dbReference type="Proteomes" id="UP000536441"/>
    </source>
</evidence>
<dbReference type="InterPro" id="IPR029787">
    <property type="entry name" value="Nucleotide_cyclase"/>
</dbReference>
<sequence length="576" mass="63363">MLRLPFLNHRPVPSADPETGGIAPELFAQLANHAGDAILIADIGKPGQAIVYANAAFERLTGYRPDEAIGKNCRYLQGADRLQPEIDHIREAIATGTDCEVRLRNYRKDGTLFWNHVRLTPLGPRGTPTHYAGVLRDVTDLVEAEARVETVTNRDALTGCLNRDGLLAALRPLCANNQILLVKVDIARFHDINSGYGYDLGDAMLREAARRLGTLDEGMVARVGNDQFAIVFTLGKDASPANLLARIADGLGTHYDLPGAALTVRFATGYTVGSPGDDPIMLVRQAGAALAQSNASPLREPCAFAREAERDAFNRIRLTAELQQGLAADEFLYHYQPKIDLQTGEVVGAEALLRWRHGLFGLQSPDRFVRLAEDTGLILDIGARGFRQVADFAVRVNRFRRRPLRFAINVSAIEFTHRDMVAFIRDVVEQTGVDPSWLTLELTERLIATDSPEMLAIFQRVRELGVGLSIDDFGTEYSSLRYLERFPVTEVKIDRSFVADLHHHTAKRIIVGAVIQLGGELGIDIVAEGIQQEDERAMLRAMNCKLGQGYLFSGPLSEDHFAALARDGILPGSGRV</sequence>
<dbReference type="SUPFAM" id="SSF141868">
    <property type="entry name" value="EAL domain-like"/>
    <property type="match status" value="1"/>
</dbReference>
<dbReference type="InterPro" id="IPR035965">
    <property type="entry name" value="PAS-like_dom_sf"/>
</dbReference>
<dbReference type="EMBL" id="JABMCH010000034">
    <property type="protein sequence ID" value="NUU45451.1"/>
    <property type="molecule type" value="Genomic_DNA"/>
</dbReference>
<dbReference type="InterPro" id="IPR043128">
    <property type="entry name" value="Rev_trsase/Diguanyl_cyclase"/>
</dbReference>
<dbReference type="CDD" id="cd00130">
    <property type="entry name" value="PAS"/>
    <property type="match status" value="1"/>
</dbReference>
<accession>A0A7Y6B2P9</accession>
<dbReference type="PROSITE" id="PS50887">
    <property type="entry name" value="GGDEF"/>
    <property type="match status" value="1"/>
</dbReference>
<dbReference type="Proteomes" id="UP000536441">
    <property type="component" value="Unassembled WGS sequence"/>
</dbReference>
<dbReference type="InterPro" id="IPR001610">
    <property type="entry name" value="PAC"/>
</dbReference>
<dbReference type="Pfam" id="PF13426">
    <property type="entry name" value="PAS_9"/>
    <property type="match status" value="1"/>
</dbReference>
<feature type="domain" description="PAC" evidence="2">
    <location>
        <begin position="97"/>
        <end position="150"/>
    </location>
</feature>
<dbReference type="NCBIfam" id="TIGR00254">
    <property type="entry name" value="GGDEF"/>
    <property type="match status" value="1"/>
</dbReference>
<dbReference type="InterPro" id="IPR001633">
    <property type="entry name" value="EAL_dom"/>
</dbReference>
<dbReference type="Pfam" id="PF00563">
    <property type="entry name" value="EAL"/>
    <property type="match status" value="1"/>
</dbReference>
<organism evidence="5 6">
    <name type="scientific">Sphingomonas zeae</name>
    <dbReference type="NCBI Taxonomy" id="1646122"/>
    <lineage>
        <taxon>Bacteria</taxon>
        <taxon>Pseudomonadati</taxon>
        <taxon>Pseudomonadota</taxon>
        <taxon>Alphaproteobacteria</taxon>
        <taxon>Sphingomonadales</taxon>
        <taxon>Sphingomonadaceae</taxon>
        <taxon>Sphingomonas</taxon>
    </lineage>
</organism>
<dbReference type="CDD" id="cd01948">
    <property type="entry name" value="EAL"/>
    <property type="match status" value="1"/>
</dbReference>
<feature type="domain" description="EAL" evidence="3">
    <location>
        <begin position="315"/>
        <end position="569"/>
    </location>
</feature>
<dbReference type="InterPro" id="IPR000014">
    <property type="entry name" value="PAS"/>
</dbReference>
<dbReference type="PROSITE" id="PS50113">
    <property type="entry name" value="PAC"/>
    <property type="match status" value="1"/>
</dbReference>
<dbReference type="SUPFAM" id="SSF55073">
    <property type="entry name" value="Nucleotide cyclase"/>
    <property type="match status" value="1"/>
</dbReference>
<dbReference type="SUPFAM" id="SSF55785">
    <property type="entry name" value="PYP-like sensor domain (PAS domain)"/>
    <property type="match status" value="1"/>
</dbReference>
<dbReference type="Gene3D" id="3.30.70.270">
    <property type="match status" value="1"/>
</dbReference>
<evidence type="ECO:0000259" key="2">
    <source>
        <dbReference type="PROSITE" id="PS50113"/>
    </source>
</evidence>
<evidence type="ECO:0000259" key="1">
    <source>
        <dbReference type="PROSITE" id="PS50112"/>
    </source>
</evidence>
<dbReference type="InterPro" id="IPR052155">
    <property type="entry name" value="Biofilm_reg_signaling"/>
</dbReference>
<dbReference type="PROSITE" id="PS50883">
    <property type="entry name" value="EAL"/>
    <property type="match status" value="1"/>
</dbReference>
<dbReference type="AlphaFoldDB" id="A0A7Y6B2P9"/>
<name>A0A7Y6B2P9_9SPHN</name>
<dbReference type="NCBIfam" id="TIGR00229">
    <property type="entry name" value="sensory_box"/>
    <property type="match status" value="1"/>
</dbReference>
<dbReference type="SMART" id="SM00091">
    <property type="entry name" value="PAS"/>
    <property type="match status" value="1"/>
</dbReference>
<dbReference type="InterPro" id="IPR035919">
    <property type="entry name" value="EAL_sf"/>
</dbReference>
<feature type="domain" description="GGDEF" evidence="4">
    <location>
        <begin position="177"/>
        <end position="307"/>
    </location>
</feature>
<reference evidence="5 6" key="1">
    <citation type="submission" date="2020-05" db="EMBL/GenBank/DDBJ databases">
        <title>Genome Sequencing of Type Strains.</title>
        <authorList>
            <person name="Lemaire J.F."/>
            <person name="Inderbitzin P."/>
            <person name="Gregorio O.A."/>
            <person name="Collins S.B."/>
            <person name="Wespe N."/>
            <person name="Knight-Connoni V."/>
        </authorList>
    </citation>
    <scope>NUCLEOTIDE SEQUENCE [LARGE SCALE GENOMIC DNA]</scope>
    <source>
        <strain evidence="5 6">DSM 100049</strain>
    </source>
</reference>
<dbReference type="SMART" id="SM00267">
    <property type="entry name" value="GGDEF"/>
    <property type="match status" value="1"/>
</dbReference>
<dbReference type="Pfam" id="PF00990">
    <property type="entry name" value="GGDEF"/>
    <property type="match status" value="1"/>
</dbReference>
<evidence type="ECO:0000313" key="5">
    <source>
        <dbReference type="EMBL" id="NUU45451.1"/>
    </source>
</evidence>
<keyword evidence="6" id="KW-1185">Reference proteome</keyword>
<dbReference type="Gene3D" id="3.20.20.450">
    <property type="entry name" value="EAL domain"/>
    <property type="match status" value="1"/>
</dbReference>
<dbReference type="PANTHER" id="PTHR44757">
    <property type="entry name" value="DIGUANYLATE CYCLASE DGCP"/>
    <property type="match status" value="1"/>
</dbReference>
<evidence type="ECO:0000259" key="4">
    <source>
        <dbReference type="PROSITE" id="PS50887"/>
    </source>
</evidence>
<dbReference type="InterPro" id="IPR000160">
    <property type="entry name" value="GGDEF_dom"/>
</dbReference>
<dbReference type="PROSITE" id="PS50112">
    <property type="entry name" value="PAS"/>
    <property type="match status" value="1"/>
</dbReference>
<dbReference type="SMART" id="SM00086">
    <property type="entry name" value="PAC"/>
    <property type="match status" value="1"/>
</dbReference>
<gene>
    <name evidence="5" type="ORF">HP438_00425</name>
</gene>
<feature type="domain" description="PAS" evidence="1">
    <location>
        <begin position="23"/>
        <end position="85"/>
    </location>
</feature>
<dbReference type="SMART" id="SM00052">
    <property type="entry name" value="EAL"/>
    <property type="match status" value="1"/>
</dbReference>
<proteinExistence type="predicted"/>
<protein>
    <submittedName>
        <fullName evidence="5">EAL domain-containing protein</fullName>
    </submittedName>
</protein>
<evidence type="ECO:0000259" key="3">
    <source>
        <dbReference type="PROSITE" id="PS50883"/>
    </source>
</evidence>
<dbReference type="PANTHER" id="PTHR44757:SF2">
    <property type="entry name" value="BIOFILM ARCHITECTURE MAINTENANCE PROTEIN MBAA"/>
    <property type="match status" value="1"/>
</dbReference>
<dbReference type="InterPro" id="IPR000700">
    <property type="entry name" value="PAS-assoc_C"/>
</dbReference>